<proteinExistence type="predicted"/>
<dbReference type="GO" id="GO:0016829">
    <property type="term" value="F:lyase activity"/>
    <property type="evidence" value="ECO:0007669"/>
    <property type="project" value="UniProtKB-KW"/>
</dbReference>
<dbReference type="Proteomes" id="UP000018009">
    <property type="component" value="Unassembled WGS sequence"/>
</dbReference>
<evidence type="ECO:0000256" key="1">
    <source>
        <dbReference type="ARBA" id="ARBA00004418"/>
    </source>
</evidence>
<dbReference type="PANTHER" id="PTHR39210">
    <property type="entry name" value="HEPARIN-SULFATE LYASE"/>
    <property type="match status" value="1"/>
</dbReference>
<evidence type="ECO:0000313" key="9">
    <source>
        <dbReference type="Proteomes" id="UP000018009"/>
    </source>
</evidence>
<organism evidence="8 9">
    <name type="scientific">[Clostridium] clostridioforme CAG:132</name>
    <dbReference type="NCBI Taxonomy" id="1263065"/>
    <lineage>
        <taxon>Bacteria</taxon>
        <taxon>Bacillati</taxon>
        <taxon>Bacillota</taxon>
        <taxon>Clostridia</taxon>
        <taxon>Lachnospirales</taxon>
        <taxon>Lachnospiraceae</taxon>
        <taxon>Enterocloster</taxon>
    </lineage>
</organism>
<evidence type="ECO:0000259" key="7">
    <source>
        <dbReference type="Pfam" id="PF16889"/>
    </source>
</evidence>
<comment type="caution">
    <text evidence="8">The sequence shown here is derived from an EMBL/GenBank/DDBJ whole genome shotgun (WGS) entry which is preliminary data.</text>
</comment>
<feature type="compositionally biased region" description="Basic and acidic residues" evidence="5">
    <location>
        <begin position="545"/>
        <end position="554"/>
    </location>
</feature>
<evidence type="ECO:0000259" key="6">
    <source>
        <dbReference type="Pfam" id="PF07940"/>
    </source>
</evidence>
<dbReference type="Gene3D" id="1.50.10.100">
    <property type="entry name" value="Chondroitin AC/alginate lyase"/>
    <property type="match status" value="1"/>
</dbReference>
<dbReference type="PANTHER" id="PTHR39210:SF1">
    <property type="entry name" value="HEPARIN-SULFATE LYASE"/>
    <property type="match status" value="1"/>
</dbReference>
<dbReference type="RefSeq" id="WP_022201653.1">
    <property type="nucleotide sequence ID" value="NZ_FR885975.1"/>
</dbReference>
<sequence length="713" mass="81428">MTQIEMTQIEMAQIGMTQMTKQIFFDRKQGTMFMDAPAAIADYCMREWPGECSHILRVADQVCRNSFLFDLKQDLERTWAPVEFPEGRIDWGYMPGDDKEFIFQFNRHRFFICLGQAYQMTGDEKYAGTFVNLLMDWIGTQTLTPETENTTWRILEAGFRGEFWVKAIWYFKDSKALTDQVMEAFYKCLIQHAEYIIRMHSPYRYISNWGVIENHGLFEIGVAMPDEALRKRYVDTALSRLEMEARIQIMGDGVQWEQSPSYHNEVLHCYEDVLVLAQRNHIHVPESIRSAVRKMAYANLAWKKPDHRQFLTGDSDDGDIRDTISAAAWLFHDPVLKFGASPCLEYDMAWDLGIRAAKEYRDMETAMPEFQSAALEDSGNYYLRDGWGEEGNLLHFHCGTMGAGHGHSDQLHVDLVIGGEDVLTDAGRFTYVPGPDRFAFKDPTAHNTITVDNRFFTVCRDSWECSKLCAPVKRQHRFTEQYELVQGAHLGYMDREDAVAVNRRIIHIKPDIYIVTDELYTGGSHEYRQYWHFSEKGRVTLRAADKRGQGRTDADTAETGAGTGPSLEAEFWTSHTRALFSFLGSGLEAEKGASRIARDYNRAVDRDCITVKADRKGFSSLLTVIQGGPRDGYRPCEVEKVPVKSALKGITYPDSMAEAVRLRGNDRDYVAVICHQEVNSPTDMVEAEGCMGFGTIIVFDRTRETLAGTVLDY</sequence>
<feature type="domain" description="Heparinase II/III-like C-terminal" evidence="6">
    <location>
        <begin position="371"/>
        <end position="547"/>
    </location>
</feature>
<evidence type="ECO:0000256" key="4">
    <source>
        <dbReference type="ARBA" id="ARBA00023239"/>
    </source>
</evidence>
<keyword evidence="3" id="KW-0574">Periplasm</keyword>
<dbReference type="GO" id="GO:0042597">
    <property type="term" value="C:periplasmic space"/>
    <property type="evidence" value="ECO:0007669"/>
    <property type="project" value="UniProtKB-SubCell"/>
</dbReference>
<reference evidence="8" key="1">
    <citation type="submission" date="2012-11" db="EMBL/GenBank/DDBJ databases">
        <title>Dependencies among metagenomic species, viruses, plasmids and units of genetic variation.</title>
        <authorList>
            <person name="Nielsen H.B."/>
            <person name="Almeida M."/>
            <person name="Juncker A.S."/>
            <person name="Rasmussen S."/>
            <person name="Li J."/>
            <person name="Sunagawa S."/>
            <person name="Plichta D."/>
            <person name="Gautier L."/>
            <person name="Le Chatelier E."/>
            <person name="Peletier E."/>
            <person name="Bonde I."/>
            <person name="Nielsen T."/>
            <person name="Manichanh C."/>
            <person name="Arumugam M."/>
            <person name="Batto J."/>
            <person name="Santos M.B.Q.D."/>
            <person name="Blom N."/>
            <person name="Borruel N."/>
            <person name="Burgdorf K.S."/>
            <person name="Boumezbeur F."/>
            <person name="Casellas F."/>
            <person name="Dore J."/>
            <person name="Guarner F."/>
            <person name="Hansen T."/>
            <person name="Hildebrand F."/>
            <person name="Kaas R.S."/>
            <person name="Kennedy S."/>
            <person name="Kristiansen K."/>
            <person name="Kultima J.R."/>
            <person name="Leonard P."/>
            <person name="Levenez F."/>
            <person name="Lund O."/>
            <person name="Moumen B."/>
            <person name="Le Paslier D."/>
            <person name="Pons N."/>
            <person name="Pedersen O."/>
            <person name="Prifti E."/>
            <person name="Qin J."/>
            <person name="Raes J."/>
            <person name="Tap J."/>
            <person name="Tims S."/>
            <person name="Ussery D.W."/>
            <person name="Yamada T."/>
            <person name="MetaHit consortium"/>
            <person name="Renault P."/>
            <person name="Sicheritz-Ponten T."/>
            <person name="Bork P."/>
            <person name="Wang J."/>
            <person name="Brunak S."/>
            <person name="Ehrlich S.D."/>
        </authorList>
    </citation>
    <scope>NUCLEOTIDE SEQUENCE [LARGE SCALE GENOMIC DNA]</scope>
</reference>
<feature type="region of interest" description="Disordered" evidence="5">
    <location>
        <begin position="545"/>
        <end position="566"/>
    </location>
</feature>
<dbReference type="Pfam" id="PF07940">
    <property type="entry name" value="Hepar_II_III_C"/>
    <property type="match status" value="1"/>
</dbReference>
<feature type="domain" description="Heparin-sulfate lyase N-terminal" evidence="7">
    <location>
        <begin position="85"/>
        <end position="325"/>
    </location>
</feature>
<evidence type="ECO:0000313" key="8">
    <source>
        <dbReference type="EMBL" id="CDB61609.1"/>
    </source>
</evidence>
<name>R6JSA4_9FIRM</name>
<dbReference type="Pfam" id="PF16889">
    <property type="entry name" value="Hepar_II_III_N"/>
    <property type="match status" value="1"/>
</dbReference>
<gene>
    <name evidence="8" type="ORF">BN486_01829</name>
</gene>
<dbReference type="EMBL" id="CBDY010000069">
    <property type="protein sequence ID" value="CDB61609.1"/>
    <property type="molecule type" value="Genomic_DNA"/>
</dbReference>
<keyword evidence="4" id="KW-0456">Lyase</keyword>
<accession>R6JSA4</accession>
<dbReference type="InterPro" id="IPR031680">
    <property type="entry name" value="Hepar_II_III_N"/>
</dbReference>
<dbReference type="Gene3D" id="2.70.98.70">
    <property type="match status" value="1"/>
</dbReference>
<comment type="subcellular location">
    <subcellularLocation>
        <location evidence="1">Periplasm</location>
    </subcellularLocation>
</comment>
<dbReference type="InterPro" id="IPR012480">
    <property type="entry name" value="Hepar_II_III_C"/>
</dbReference>
<evidence type="ECO:0000256" key="2">
    <source>
        <dbReference type="ARBA" id="ARBA00022729"/>
    </source>
</evidence>
<keyword evidence="2" id="KW-0732">Signal</keyword>
<evidence type="ECO:0000256" key="3">
    <source>
        <dbReference type="ARBA" id="ARBA00022764"/>
    </source>
</evidence>
<protein>
    <submittedName>
        <fullName evidence="8">Uncharacterized protein</fullName>
    </submittedName>
</protein>
<evidence type="ECO:0000256" key="5">
    <source>
        <dbReference type="SAM" id="MobiDB-lite"/>
    </source>
</evidence>
<dbReference type="InterPro" id="IPR008929">
    <property type="entry name" value="Chondroitin_lyas"/>
</dbReference>
<dbReference type="SUPFAM" id="SSF48230">
    <property type="entry name" value="Chondroitin AC/alginate lyase"/>
    <property type="match status" value="1"/>
</dbReference>
<dbReference type="AlphaFoldDB" id="R6JSA4"/>